<feature type="compositionally biased region" description="Polar residues" evidence="1">
    <location>
        <begin position="125"/>
        <end position="138"/>
    </location>
</feature>
<evidence type="ECO:0000313" key="2">
    <source>
        <dbReference type="EMBL" id="KIX99732.1"/>
    </source>
</evidence>
<feature type="region of interest" description="Disordered" evidence="1">
    <location>
        <begin position="1"/>
        <end position="56"/>
    </location>
</feature>
<dbReference type="PANTHER" id="PTHR38166:SF1">
    <property type="entry name" value="C2H2-TYPE DOMAIN-CONTAINING PROTEIN"/>
    <property type="match status" value="1"/>
</dbReference>
<proteinExistence type="predicted"/>
<feature type="compositionally biased region" description="Low complexity" evidence="1">
    <location>
        <begin position="75"/>
        <end position="96"/>
    </location>
</feature>
<evidence type="ECO:0000256" key="1">
    <source>
        <dbReference type="SAM" id="MobiDB-lite"/>
    </source>
</evidence>
<feature type="region of interest" description="Disordered" evidence="1">
    <location>
        <begin position="68"/>
        <end position="142"/>
    </location>
</feature>
<dbReference type="GeneID" id="27710114"/>
<name>A0A0D2K1J5_9EURO</name>
<keyword evidence="3" id="KW-1185">Reference proteome</keyword>
<feature type="region of interest" description="Disordered" evidence="1">
    <location>
        <begin position="267"/>
        <end position="295"/>
    </location>
</feature>
<dbReference type="AlphaFoldDB" id="A0A0D2K1J5"/>
<feature type="region of interest" description="Disordered" evidence="1">
    <location>
        <begin position="317"/>
        <end position="389"/>
    </location>
</feature>
<dbReference type="VEuPathDB" id="FungiDB:Z520_04368"/>
<dbReference type="STRING" id="1442371.A0A0D2K1J5"/>
<feature type="compositionally biased region" description="Polar residues" evidence="1">
    <location>
        <begin position="272"/>
        <end position="295"/>
    </location>
</feature>
<dbReference type="EMBL" id="KN848068">
    <property type="protein sequence ID" value="KIX99732.1"/>
    <property type="molecule type" value="Genomic_DNA"/>
</dbReference>
<protein>
    <recommendedName>
        <fullName evidence="4">C2H2-type domain-containing protein</fullName>
    </recommendedName>
</protein>
<organism evidence="2 3">
    <name type="scientific">Fonsecaea multimorphosa CBS 102226</name>
    <dbReference type="NCBI Taxonomy" id="1442371"/>
    <lineage>
        <taxon>Eukaryota</taxon>
        <taxon>Fungi</taxon>
        <taxon>Dikarya</taxon>
        <taxon>Ascomycota</taxon>
        <taxon>Pezizomycotina</taxon>
        <taxon>Eurotiomycetes</taxon>
        <taxon>Chaetothyriomycetidae</taxon>
        <taxon>Chaetothyriales</taxon>
        <taxon>Herpotrichiellaceae</taxon>
        <taxon>Fonsecaea</taxon>
    </lineage>
</organism>
<gene>
    <name evidence="2" type="ORF">Z520_04368</name>
</gene>
<accession>A0A0D2K1J5</accession>
<evidence type="ECO:0000313" key="3">
    <source>
        <dbReference type="Proteomes" id="UP000053411"/>
    </source>
</evidence>
<dbReference type="Proteomes" id="UP000053411">
    <property type="component" value="Unassembled WGS sequence"/>
</dbReference>
<dbReference type="OrthoDB" id="4161727at2759"/>
<reference evidence="2 3" key="1">
    <citation type="submission" date="2015-01" db="EMBL/GenBank/DDBJ databases">
        <title>The Genome Sequence of Fonsecaea multimorphosa CBS 102226.</title>
        <authorList>
            <consortium name="The Broad Institute Genomics Platform"/>
            <person name="Cuomo C."/>
            <person name="de Hoog S."/>
            <person name="Gorbushina A."/>
            <person name="Stielow B."/>
            <person name="Teixiera M."/>
            <person name="Abouelleil A."/>
            <person name="Chapman S.B."/>
            <person name="Priest M."/>
            <person name="Young S.K."/>
            <person name="Wortman J."/>
            <person name="Nusbaum C."/>
            <person name="Birren B."/>
        </authorList>
    </citation>
    <scope>NUCLEOTIDE SEQUENCE [LARGE SCALE GENOMIC DNA]</scope>
    <source>
        <strain evidence="2 3">CBS 102226</strain>
    </source>
</reference>
<feature type="compositionally biased region" description="Low complexity" evidence="1">
    <location>
        <begin position="324"/>
        <end position="336"/>
    </location>
</feature>
<feature type="compositionally biased region" description="Polar residues" evidence="1">
    <location>
        <begin position="337"/>
        <end position="357"/>
    </location>
</feature>
<feature type="compositionally biased region" description="Basic and acidic residues" evidence="1">
    <location>
        <begin position="23"/>
        <end position="43"/>
    </location>
</feature>
<sequence length="610" mass="68447">MYSYRAGGARQVPRTMPVPYVEPRADPVADAEPRSKPLVDPRRSHPTVPTYQEFSGYQRASGELAGYTLVPGDTWSSPWSSSNNSMSPSPTQSQTPGVRRENSTASEFPPSVSENETVVQPPRNPEQSISSQYRSFNAVSGRKPTIKSSSILLGQNTRSREIQARTSHSIIDDEDWQQIETGDRTSSASDGVFRCTTSPWRMREPRVTASLSFDSDPSNCGFSDTANPPLAYRDRDSCIGPPETYRAIGNQSPVDDGEFFATASPMSREMDTASSGEESFVFNSQSPPSFDGGSQQEFENLVSEIAQELVREFLSASGGTHVRTPQSSQESPTSSSNGTRPSTGSSASTTEMTNVVESSRKNKRRAHDGNEKPRRPQKPRTESPIPDDLDSECLLACPYTKFDPDRYSEMNQNLHEKAYRRCRSVCLTNIPRLKQHLYRIHRRPEYFCSSCYADFKSESECELHARARPACLLKECPFQEKMTHEQYKAVKRRKMRRDATSVWYGIFDILFPNAPRPGTPFLDDATSPAAMNRLQNYNTYLETHLPQRLSERMGGPLFDGDPMMFQWLINMALEETLPTALREMHHTYTLTSLEGTNDDQVGRMGHQPGN</sequence>
<dbReference type="PANTHER" id="PTHR38166">
    <property type="entry name" value="C2H2-TYPE DOMAIN-CONTAINING PROTEIN-RELATED"/>
    <property type="match status" value="1"/>
</dbReference>
<dbReference type="RefSeq" id="XP_016633855.1">
    <property type="nucleotide sequence ID" value="XM_016774875.1"/>
</dbReference>
<evidence type="ECO:0008006" key="4">
    <source>
        <dbReference type="Google" id="ProtNLM"/>
    </source>
</evidence>